<organism evidence="2 3">
    <name type="scientific">Streptomyces gamaensis</name>
    <dbReference type="NCBI Taxonomy" id="1763542"/>
    <lineage>
        <taxon>Bacteria</taxon>
        <taxon>Bacillati</taxon>
        <taxon>Actinomycetota</taxon>
        <taxon>Actinomycetes</taxon>
        <taxon>Kitasatosporales</taxon>
        <taxon>Streptomycetaceae</taxon>
        <taxon>Streptomyces</taxon>
    </lineage>
</organism>
<dbReference type="RefSeq" id="WP_390318229.1">
    <property type="nucleotide sequence ID" value="NZ_JBHSPB010000012.1"/>
</dbReference>
<protein>
    <submittedName>
        <fullName evidence="2">Uncharacterized protein</fullName>
    </submittedName>
</protein>
<feature type="region of interest" description="Disordered" evidence="1">
    <location>
        <begin position="34"/>
        <end position="60"/>
    </location>
</feature>
<reference evidence="3" key="1">
    <citation type="journal article" date="2019" name="Int. J. Syst. Evol. Microbiol.">
        <title>The Global Catalogue of Microorganisms (GCM) 10K type strain sequencing project: providing services to taxonomists for standard genome sequencing and annotation.</title>
        <authorList>
            <consortium name="The Broad Institute Genomics Platform"/>
            <consortium name="The Broad Institute Genome Sequencing Center for Infectious Disease"/>
            <person name="Wu L."/>
            <person name="Ma J."/>
        </authorList>
    </citation>
    <scope>NUCLEOTIDE SEQUENCE [LARGE SCALE GENOMIC DNA]</scope>
    <source>
        <strain evidence="3">CGMCC 4.7304</strain>
    </source>
</reference>
<gene>
    <name evidence="2" type="ORF">ACFP1Z_20935</name>
</gene>
<name>A0ABW0Z1E7_9ACTN</name>
<evidence type="ECO:0000313" key="3">
    <source>
        <dbReference type="Proteomes" id="UP001596083"/>
    </source>
</evidence>
<evidence type="ECO:0000256" key="1">
    <source>
        <dbReference type="SAM" id="MobiDB-lite"/>
    </source>
</evidence>
<sequence>MTAAAGGVPFALPHSAGPRVSVCTECARLQEAERAAYERGDRSAAARYDSALREHQGRQG</sequence>
<keyword evidence="3" id="KW-1185">Reference proteome</keyword>
<proteinExistence type="predicted"/>
<dbReference type="EMBL" id="JBHSPB010000012">
    <property type="protein sequence ID" value="MFC5722639.1"/>
    <property type="molecule type" value="Genomic_DNA"/>
</dbReference>
<dbReference type="Proteomes" id="UP001596083">
    <property type="component" value="Unassembled WGS sequence"/>
</dbReference>
<accession>A0ABW0Z1E7</accession>
<evidence type="ECO:0000313" key="2">
    <source>
        <dbReference type="EMBL" id="MFC5722639.1"/>
    </source>
</evidence>
<comment type="caution">
    <text evidence="2">The sequence shown here is derived from an EMBL/GenBank/DDBJ whole genome shotgun (WGS) entry which is preliminary data.</text>
</comment>